<evidence type="ECO:0000313" key="2">
    <source>
        <dbReference type="EMBL" id="MPD01170.1"/>
    </source>
</evidence>
<evidence type="ECO:0000313" key="3">
    <source>
        <dbReference type="Proteomes" id="UP000324222"/>
    </source>
</evidence>
<sequence>MLCSELTTLLTTLNGWLGGVTGGVTGGEWWKVNTGTDAGHSAEGQVQTGVAGRSVTPGECTCDRFA</sequence>
<name>A0A5B7K2E4_PORTR</name>
<feature type="signal peptide" evidence="1">
    <location>
        <begin position="1"/>
        <end position="22"/>
    </location>
</feature>
<reference evidence="2 3" key="1">
    <citation type="submission" date="2019-05" db="EMBL/GenBank/DDBJ databases">
        <title>Another draft genome of Portunus trituberculatus and its Hox gene families provides insights of decapod evolution.</title>
        <authorList>
            <person name="Jeong J.-H."/>
            <person name="Song I."/>
            <person name="Kim S."/>
            <person name="Choi T."/>
            <person name="Kim D."/>
            <person name="Ryu S."/>
            <person name="Kim W."/>
        </authorList>
    </citation>
    <scope>NUCLEOTIDE SEQUENCE [LARGE SCALE GENOMIC DNA]</scope>
    <source>
        <tissue evidence="2">Muscle</tissue>
    </source>
</reference>
<gene>
    <name evidence="2" type="ORF">E2C01_096688</name>
</gene>
<feature type="chain" id="PRO_5023073612" evidence="1">
    <location>
        <begin position="23"/>
        <end position="66"/>
    </location>
</feature>
<comment type="caution">
    <text evidence="2">The sequence shown here is derived from an EMBL/GenBank/DDBJ whole genome shotgun (WGS) entry which is preliminary data.</text>
</comment>
<proteinExistence type="predicted"/>
<keyword evidence="1" id="KW-0732">Signal</keyword>
<evidence type="ECO:0000256" key="1">
    <source>
        <dbReference type="SAM" id="SignalP"/>
    </source>
</evidence>
<dbReference type="AlphaFoldDB" id="A0A5B7K2E4"/>
<dbReference type="Proteomes" id="UP000324222">
    <property type="component" value="Unassembled WGS sequence"/>
</dbReference>
<organism evidence="2 3">
    <name type="scientific">Portunus trituberculatus</name>
    <name type="common">Swimming crab</name>
    <name type="synonym">Neptunus trituberculatus</name>
    <dbReference type="NCBI Taxonomy" id="210409"/>
    <lineage>
        <taxon>Eukaryota</taxon>
        <taxon>Metazoa</taxon>
        <taxon>Ecdysozoa</taxon>
        <taxon>Arthropoda</taxon>
        <taxon>Crustacea</taxon>
        <taxon>Multicrustacea</taxon>
        <taxon>Malacostraca</taxon>
        <taxon>Eumalacostraca</taxon>
        <taxon>Eucarida</taxon>
        <taxon>Decapoda</taxon>
        <taxon>Pleocyemata</taxon>
        <taxon>Brachyura</taxon>
        <taxon>Eubrachyura</taxon>
        <taxon>Portunoidea</taxon>
        <taxon>Portunidae</taxon>
        <taxon>Portuninae</taxon>
        <taxon>Portunus</taxon>
    </lineage>
</organism>
<keyword evidence="3" id="KW-1185">Reference proteome</keyword>
<dbReference type="EMBL" id="VSRR010126051">
    <property type="protein sequence ID" value="MPD01170.1"/>
    <property type="molecule type" value="Genomic_DNA"/>
</dbReference>
<protein>
    <submittedName>
        <fullName evidence="2">Uncharacterized protein</fullName>
    </submittedName>
</protein>
<accession>A0A5B7K2E4</accession>